<feature type="domain" description="Calcineurin-like phosphoesterase" evidence="3">
    <location>
        <begin position="1"/>
        <end position="232"/>
    </location>
</feature>
<reference evidence="4 5" key="1">
    <citation type="submission" date="2020-05" db="EMBL/GenBank/DDBJ databases">
        <title>Complete genome sequence of of a novel Thermoleptolyngbya strain isolated from hot springs of Ganzi, Sichuan China.</title>
        <authorList>
            <person name="Tang J."/>
            <person name="Daroch M."/>
            <person name="Li L."/>
            <person name="Waleron K."/>
            <person name="Waleron M."/>
            <person name="Waleron M."/>
        </authorList>
    </citation>
    <scope>NUCLEOTIDE SEQUENCE [LARGE SCALE GENOMIC DNA]</scope>
    <source>
        <strain evidence="4 5">PKUAC-SCTA183</strain>
    </source>
</reference>
<dbReference type="PANTHER" id="PTHR42850">
    <property type="entry name" value="METALLOPHOSPHOESTERASE"/>
    <property type="match status" value="1"/>
</dbReference>
<dbReference type="KEGG" id="theu:HPC62_13755"/>
<gene>
    <name evidence="4" type="ORF">HPC62_13755</name>
</gene>
<comment type="similarity">
    <text evidence="1">Belongs to the metallophosphoesterase superfamily. YfcE family.</text>
</comment>
<dbReference type="SUPFAM" id="SSF56300">
    <property type="entry name" value="Metallo-dependent phosphatases"/>
    <property type="match status" value="1"/>
</dbReference>
<dbReference type="AlphaFoldDB" id="A0A6M8B7W2"/>
<proteinExistence type="inferred from homology"/>
<sequence length="283" mass="31603">MKLAVLSCIHGNYEALNAVLSDIDHQNADKIYCLGDLVGYGPHPNAVVEMIRSLDIPTCQGCWDEDIVEGLNACECSYPSVLAEKRGRLAHEWTQQTIHPEVREYLAQLPLSLRHGDLCFVHGSPHSQHEYLLPNINAFVALERVLSTGANVLFCGHTHVPYIRQLESGQLQVRVYSPGQESARESAQESAKESSRTTKFDAPLKRIVNAGSVGEPRHGRPNATYVLYDTDTEQVTLREVEYDYHKTCADIVAKGLSPIFAWRLAHGLEFAERADDPTHVCER</sequence>
<dbReference type="CDD" id="cd00838">
    <property type="entry name" value="MPP_superfamily"/>
    <property type="match status" value="1"/>
</dbReference>
<dbReference type="RefSeq" id="WP_172356548.1">
    <property type="nucleotide sequence ID" value="NZ_CP053661.1"/>
</dbReference>
<feature type="region of interest" description="Disordered" evidence="2">
    <location>
        <begin position="178"/>
        <end position="198"/>
    </location>
</feature>
<evidence type="ECO:0000313" key="4">
    <source>
        <dbReference type="EMBL" id="QKD83114.1"/>
    </source>
</evidence>
<dbReference type="InterPro" id="IPR024654">
    <property type="entry name" value="Calcineurin-like_PHP_lpxH"/>
</dbReference>
<dbReference type="InterPro" id="IPR029052">
    <property type="entry name" value="Metallo-depent_PP-like"/>
</dbReference>
<protein>
    <submittedName>
        <fullName evidence="4">Metallophosphoesterase family protein</fullName>
    </submittedName>
</protein>
<dbReference type="Gene3D" id="3.60.21.10">
    <property type="match status" value="1"/>
</dbReference>
<dbReference type="GO" id="GO:0005737">
    <property type="term" value="C:cytoplasm"/>
    <property type="evidence" value="ECO:0007669"/>
    <property type="project" value="TreeGrafter"/>
</dbReference>
<evidence type="ECO:0000313" key="5">
    <source>
        <dbReference type="Proteomes" id="UP000505210"/>
    </source>
</evidence>
<dbReference type="EMBL" id="CP053661">
    <property type="protein sequence ID" value="QKD83114.1"/>
    <property type="molecule type" value="Genomic_DNA"/>
</dbReference>
<dbReference type="PIRSF" id="PIRSF000883">
    <property type="entry name" value="Pesterase_MJ0912"/>
    <property type="match status" value="1"/>
</dbReference>
<evidence type="ECO:0000256" key="2">
    <source>
        <dbReference type="SAM" id="MobiDB-lite"/>
    </source>
</evidence>
<accession>A0A6M8B7W2</accession>
<evidence type="ECO:0000256" key="1">
    <source>
        <dbReference type="ARBA" id="ARBA00008950"/>
    </source>
</evidence>
<name>A0A6M8B7W2_9CYAN</name>
<evidence type="ECO:0000259" key="3">
    <source>
        <dbReference type="Pfam" id="PF12850"/>
    </source>
</evidence>
<keyword evidence="5" id="KW-1185">Reference proteome</keyword>
<dbReference type="PANTHER" id="PTHR42850:SF2">
    <property type="entry name" value="BLL5683 PROTEIN"/>
    <property type="match status" value="1"/>
</dbReference>
<dbReference type="Pfam" id="PF12850">
    <property type="entry name" value="Metallophos_2"/>
    <property type="match status" value="1"/>
</dbReference>
<feature type="compositionally biased region" description="Basic and acidic residues" evidence="2">
    <location>
        <begin position="182"/>
        <end position="198"/>
    </location>
</feature>
<dbReference type="Proteomes" id="UP000505210">
    <property type="component" value="Chromosome"/>
</dbReference>
<dbReference type="InterPro" id="IPR011152">
    <property type="entry name" value="Pesterase_MJ0912"/>
</dbReference>
<organism evidence="4 5">
    <name type="scientific">Thermoleptolyngbya sichuanensis A183</name>
    <dbReference type="NCBI Taxonomy" id="2737172"/>
    <lineage>
        <taxon>Bacteria</taxon>
        <taxon>Bacillati</taxon>
        <taxon>Cyanobacteriota</taxon>
        <taxon>Cyanophyceae</taxon>
        <taxon>Oculatellales</taxon>
        <taxon>Oculatellaceae</taxon>
        <taxon>Thermoleptolyngbya</taxon>
        <taxon>Thermoleptolyngbya sichuanensis</taxon>
    </lineage>
</organism>
<dbReference type="GO" id="GO:0016791">
    <property type="term" value="F:phosphatase activity"/>
    <property type="evidence" value="ECO:0007669"/>
    <property type="project" value="TreeGrafter"/>
</dbReference>
<dbReference type="InterPro" id="IPR050126">
    <property type="entry name" value="Ap4A_hydrolase"/>
</dbReference>